<evidence type="ECO:0000256" key="9">
    <source>
        <dbReference type="HAMAP-Rule" id="MF_00422"/>
    </source>
</evidence>
<dbReference type="STRING" id="1458426.SMCB_2048"/>
<dbReference type="Gene3D" id="1.20.5.1030">
    <property type="entry name" value="Preprotein translocase secy subunit"/>
    <property type="match status" value="1"/>
</dbReference>
<dbReference type="GO" id="GO:0005886">
    <property type="term" value="C:plasma membrane"/>
    <property type="evidence" value="ECO:0007669"/>
    <property type="project" value="UniProtKB-UniRule"/>
</dbReference>
<name>A0A060NP10_9BURK</name>
<dbReference type="InterPro" id="IPR038379">
    <property type="entry name" value="SecE_sf"/>
</dbReference>
<evidence type="ECO:0000256" key="7">
    <source>
        <dbReference type="ARBA" id="ARBA00023010"/>
    </source>
</evidence>
<dbReference type="GO" id="GO:0006605">
    <property type="term" value="P:protein targeting"/>
    <property type="evidence" value="ECO:0007669"/>
    <property type="project" value="UniProtKB-UniRule"/>
</dbReference>
<dbReference type="OrthoDB" id="9806365at2"/>
<dbReference type="GO" id="GO:0065002">
    <property type="term" value="P:intracellular protein transmembrane transport"/>
    <property type="evidence" value="ECO:0007669"/>
    <property type="project" value="UniProtKB-UniRule"/>
</dbReference>
<dbReference type="KEGG" id="cbab:SMCB_2048"/>
<keyword evidence="4 9" id="KW-0812">Transmembrane</keyword>
<dbReference type="InterPro" id="IPR005807">
    <property type="entry name" value="SecE_bac"/>
</dbReference>
<dbReference type="EMBL" id="AP014569">
    <property type="protein sequence ID" value="BAO84276.1"/>
    <property type="molecule type" value="Genomic_DNA"/>
</dbReference>
<comment type="subunit">
    <text evidence="9">Component of the Sec protein translocase complex. Heterotrimer consisting of SecY, SecE and SecG subunits. The heterotrimers can form oligomers, although 1 heterotrimer is thought to be able to translocate proteins. Interacts with the ribosome. Interacts with SecDF, and other proteins may be involved. Interacts with SecA.</text>
</comment>
<feature type="transmembrane region" description="Helical" evidence="9">
    <location>
        <begin position="41"/>
        <end position="60"/>
    </location>
</feature>
<dbReference type="PANTHER" id="PTHR33910">
    <property type="entry name" value="PROTEIN TRANSLOCASE SUBUNIT SECE"/>
    <property type="match status" value="1"/>
</dbReference>
<evidence type="ECO:0000313" key="11">
    <source>
        <dbReference type="Proteomes" id="UP000066014"/>
    </source>
</evidence>
<dbReference type="AlphaFoldDB" id="A0A060NP10"/>
<dbReference type="HAMAP" id="MF_00422">
    <property type="entry name" value="SecE"/>
    <property type="match status" value="1"/>
</dbReference>
<comment type="caution">
    <text evidence="9">Lacks conserved residue(s) required for the propagation of feature annotation.</text>
</comment>
<dbReference type="NCBIfam" id="NF004371">
    <property type="entry name" value="PRK05740.1-1"/>
    <property type="match status" value="1"/>
</dbReference>
<dbReference type="GO" id="GO:0043952">
    <property type="term" value="P:protein transport by the Sec complex"/>
    <property type="evidence" value="ECO:0007669"/>
    <property type="project" value="UniProtKB-UniRule"/>
</dbReference>
<dbReference type="RefSeq" id="WP_045536780.1">
    <property type="nucleotide sequence ID" value="NZ_AP014569.1"/>
</dbReference>
<evidence type="ECO:0000256" key="8">
    <source>
        <dbReference type="ARBA" id="ARBA00023136"/>
    </source>
</evidence>
<comment type="subcellular location">
    <subcellularLocation>
        <location evidence="1">Membrane</location>
    </subcellularLocation>
</comment>
<evidence type="ECO:0000256" key="5">
    <source>
        <dbReference type="ARBA" id="ARBA00022927"/>
    </source>
</evidence>
<dbReference type="PANTHER" id="PTHR33910:SF1">
    <property type="entry name" value="PROTEIN TRANSLOCASE SUBUNIT SECE"/>
    <property type="match status" value="1"/>
</dbReference>
<keyword evidence="11" id="KW-1185">Reference proteome</keyword>
<feature type="transmembrane region" description="Helical" evidence="9">
    <location>
        <begin position="94"/>
        <end position="119"/>
    </location>
</feature>
<dbReference type="HOGENOM" id="CLU_113663_0_2_4"/>
<evidence type="ECO:0000313" key="10">
    <source>
        <dbReference type="EMBL" id="BAO84276.1"/>
    </source>
</evidence>
<evidence type="ECO:0000256" key="4">
    <source>
        <dbReference type="ARBA" id="ARBA00022692"/>
    </source>
</evidence>
<feature type="transmembrane region" description="Helical" evidence="9">
    <location>
        <begin position="18"/>
        <end position="35"/>
    </location>
</feature>
<dbReference type="Proteomes" id="UP000066014">
    <property type="component" value="Chromosome"/>
</dbReference>
<keyword evidence="3 9" id="KW-1003">Cell membrane</keyword>
<evidence type="ECO:0000256" key="3">
    <source>
        <dbReference type="ARBA" id="ARBA00022475"/>
    </source>
</evidence>
<dbReference type="GO" id="GO:0008320">
    <property type="term" value="F:protein transmembrane transporter activity"/>
    <property type="evidence" value="ECO:0007669"/>
    <property type="project" value="UniProtKB-UniRule"/>
</dbReference>
<organism evidence="10 11">
    <name type="scientific">Serpentinimonas maccroryi</name>
    <dbReference type="NCBI Taxonomy" id="1458426"/>
    <lineage>
        <taxon>Bacteria</taxon>
        <taxon>Pseudomonadati</taxon>
        <taxon>Pseudomonadota</taxon>
        <taxon>Betaproteobacteria</taxon>
        <taxon>Burkholderiales</taxon>
        <taxon>Comamonadaceae</taxon>
        <taxon>Serpentinimonas</taxon>
    </lineage>
</organism>
<comment type="similarity">
    <text evidence="9">Belongs to the SecE/SEC61-gamma family.</text>
</comment>
<keyword evidence="5 9" id="KW-0653">Protein transport</keyword>
<accession>A0A060NP10</accession>
<dbReference type="Pfam" id="PF00584">
    <property type="entry name" value="SecE"/>
    <property type="match status" value="1"/>
</dbReference>
<gene>
    <name evidence="9 10" type="primary">secE</name>
    <name evidence="10" type="ORF">SMCB_2048</name>
</gene>
<keyword evidence="6 9" id="KW-1133">Transmembrane helix</keyword>
<dbReference type="GO" id="GO:0009306">
    <property type="term" value="P:protein secretion"/>
    <property type="evidence" value="ECO:0007669"/>
    <property type="project" value="UniProtKB-UniRule"/>
</dbReference>
<sequence>MASPEVETVSSGADKAKLGAAAALAVAGFAAFFWLETQGAWVQWAALLFGLAAGAVVFFISEPGRQLIGYGQDSWRETQKVVWPARREAIQMTAYVFAFVVVIALFLWLADSLISWVLYDLILGWR</sequence>
<evidence type="ECO:0000256" key="1">
    <source>
        <dbReference type="ARBA" id="ARBA00004370"/>
    </source>
</evidence>
<dbReference type="NCBIfam" id="TIGR00964">
    <property type="entry name" value="secE_bact"/>
    <property type="match status" value="1"/>
</dbReference>
<evidence type="ECO:0000256" key="6">
    <source>
        <dbReference type="ARBA" id="ARBA00022989"/>
    </source>
</evidence>
<reference evidence="10 11" key="1">
    <citation type="journal article" date="2014" name="Nat. Commun.">
        <title>Physiological and genomic features of highly alkaliphilic hydrogen-utilizing Betaproteobacteria from a continental serpentinizing site.</title>
        <authorList>
            <person name="Suzuki S."/>
            <person name="Kuenen J.G."/>
            <person name="Schipper K."/>
            <person name="van der Velde S."/>
            <person name="Ishii S."/>
            <person name="Wu A."/>
            <person name="Sorokin D.Y."/>
            <person name="Tenney A."/>
            <person name="Meng X.Y."/>
            <person name="Morrill P.L."/>
            <person name="Kamagata Y."/>
            <person name="Muyzer G."/>
            <person name="Nealson K.H."/>
        </authorList>
    </citation>
    <scope>NUCLEOTIDE SEQUENCE [LARGE SCALE GENOMIC DNA]</scope>
    <source>
        <strain evidence="10 11">B1</strain>
    </source>
</reference>
<comment type="function">
    <text evidence="9">Essential subunit of the Sec protein translocation channel SecYEG. Clamps together the 2 halves of SecY. May contact the channel plug during translocation.</text>
</comment>
<keyword evidence="8 9" id="KW-0472">Membrane</keyword>
<protein>
    <recommendedName>
        <fullName evidence="9">Protein translocase subunit SecE</fullName>
    </recommendedName>
</protein>
<dbReference type="InterPro" id="IPR001901">
    <property type="entry name" value="Translocase_SecE/Sec61-g"/>
</dbReference>
<evidence type="ECO:0000256" key="2">
    <source>
        <dbReference type="ARBA" id="ARBA00022448"/>
    </source>
</evidence>
<proteinExistence type="inferred from homology"/>
<keyword evidence="7 9" id="KW-0811">Translocation</keyword>
<keyword evidence="2 9" id="KW-0813">Transport</keyword>